<proteinExistence type="predicted"/>
<evidence type="ECO:0000313" key="3">
    <source>
        <dbReference type="Proteomes" id="UP000450917"/>
    </source>
</evidence>
<comment type="caution">
    <text evidence="2">The sequence shown here is derived from an EMBL/GenBank/DDBJ whole genome shotgun (WGS) entry which is preliminary data.</text>
</comment>
<evidence type="ECO:0000313" key="2">
    <source>
        <dbReference type="EMBL" id="MUG71215.1"/>
    </source>
</evidence>
<organism evidence="2 3">
    <name type="scientific">Paenibacillus validus</name>
    <dbReference type="NCBI Taxonomy" id="44253"/>
    <lineage>
        <taxon>Bacteria</taxon>
        <taxon>Bacillati</taxon>
        <taxon>Bacillota</taxon>
        <taxon>Bacilli</taxon>
        <taxon>Bacillales</taxon>
        <taxon>Paenibacillaceae</taxon>
        <taxon>Paenibacillus</taxon>
    </lineage>
</organism>
<dbReference type="EMBL" id="WNZX01000008">
    <property type="protein sequence ID" value="MUG71215.1"/>
    <property type="molecule type" value="Genomic_DNA"/>
</dbReference>
<accession>A0A7X3CRX8</accession>
<protein>
    <submittedName>
        <fullName evidence="2">Uncharacterized protein</fullName>
    </submittedName>
</protein>
<dbReference type="Proteomes" id="UP000450917">
    <property type="component" value="Unassembled WGS sequence"/>
</dbReference>
<dbReference type="AlphaFoldDB" id="A0A7X3CRX8"/>
<dbReference type="RefSeq" id="WP_141334415.1">
    <property type="nucleotide sequence ID" value="NZ_WNZX01000008.1"/>
</dbReference>
<name>A0A7X3CRX8_9BACL</name>
<keyword evidence="3" id="KW-1185">Reference proteome</keyword>
<sequence>MEWSIDLSVLMLVLGLSALLVLPRPELAQVRLPYGLVQPVDCALVLKSHNRSLKSLRTVFVRRKRPPRSSECSDSPRSRSESVND</sequence>
<feature type="region of interest" description="Disordered" evidence="1">
    <location>
        <begin position="63"/>
        <end position="85"/>
    </location>
</feature>
<reference evidence="2 3" key="1">
    <citation type="submission" date="2019-11" db="EMBL/GenBank/DDBJ databases">
        <title>Draft genome sequences of five Paenibacillus species of dairy origin.</title>
        <authorList>
            <person name="Olajide A.M."/>
            <person name="Chen S."/>
            <person name="Lapointe G."/>
        </authorList>
    </citation>
    <scope>NUCLEOTIDE SEQUENCE [LARGE SCALE GENOMIC DNA]</scope>
    <source>
        <strain evidence="2 3">2CS3</strain>
    </source>
</reference>
<evidence type="ECO:0000256" key="1">
    <source>
        <dbReference type="SAM" id="MobiDB-lite"/>
    </source>
</evidence>
<feature type="compositionally biased region" description="Basic and acidic residues" evidence="1">
    <location>
        <begin position="74"/>
        <end position="85"/>
    </location>
</feature>
<gene>
    <name evidence="2" type="ORF">GNP93_11050</name>
</gene>